<evidence type="ECO:0000256" key="1">
    <source>
        <dbReference type="SAM" id="SignalP"/>
    </source>
</evidence>
<proteinExistence type="predicted"/>
<keyword evidence="1" id="KW-0732">Signal</keyword>
<protein>
    <submittedName>
        <fullName evidence="2">Uncharacterized protein</fullName>
    </submittedName>
</protein>
<evidence type="ECO:0000313" key="2">
    <source>
        <dbReference type="EMBL" id="VTR96194.1"/>
    </source>
</evidence>
<dbReference type="RefSeq" id="WP_162670514.1">
    <property type="nucleotide sequence ID" value="NZ_LR593886.1"/>
</dbReference>
<accession>A0A6P2D7T5</accession>
<evidence type="ECO:0000313" key="3">
    <source>
        <dbReference type="Proteomes" id="UP000464178"/>
    </source>
</evidence>
<feature type="chain" id="PRO_5027037467" evidence="1">
    <location>
        <begin position="27"/>
        <end position="504"/>
    </location>
</feature>
<keyword evidence="3" id="KW-1185">Reference proteome</keyword>
<name>A0A6P2D7T5_9BACT</name>
<dbReference type="Proteomes" id="UP000464178">
    <property type="component" value="Chromosome"/>
</dbReference>
<feature type="signal peptide" evidence="1">
    <location>
        <begin position="1"/>
        <end position="26"/>
    </location>
</feature>
<reference evidence="2 3" key="1">
    <citation type="submission" date="2019-05" db="EMBL/GenBank/DDBJ databases">
        <authorList>
            <consortium name="Science for Life Laboratories"/>
        </authorList>
    </citation>
    <scope>NUCLEOTIDE SEQUENCE [LARGE SCALE GENOMIC DNA]</scope>
    <source>
        <strain evidence="2">Soil9</strain>
    </source>
</reference>
<dbReference type="EMBL" id="LR593886">
    <property type="protein sequence ID" value="VTR96194.1"/>
    <property type="molecule type" value="Genomic_DNA"/>
</dbReference>
<dbReference type="KEGG" id="gms:SOIL9_15200"/>
<organism evidence="2 3">
    <name type="scientific">Gemmata massiliana</name>
    <dbReference type="NCBI Taxonomy" id="1210884"/>
    <lineage>
        <taxon>Bacteria</taxon>
        <taxon>Pseudomonadati</taxon>
        <taxon>Planctomycetota</taxon>
        <taxon>Planctomycetia</taxon>
        <taxon>Gemmatales</taxon>
        <taxon>Gemmataceae</taxon>
        <taxon>Gemmata</taxon>
    </lineage>
</organism>
<gene>
    <name evidence="2" type="ORF">SOIL9_15200</name>
</gene>
<dbReference type="AlphaFoldDB" id="A0A6P2D7T5"/>
<sequence length="504" mass="55328">MTLSPIRCGASCAGLMALVLLGAGRAAEPAKTEYAEIRVIDAATGRGVPLVELGTINHLRFVTDNAGRVAFHEPGLMDREVFFTVRSHGYEVKKDGFGYAGLKVTPRAGRVAEIKITRKNVAERLCRLTGEGLYRDTILLGHKVPRPESAHPGNVAGQDSVQAAVYRNKVYWFWGDTSRMEYPLGLFRTAGATSPVPDPKRADSDPAAGIAYDYFTDPKTGFARAMMPLAERPEGVIWVFGVVVVPDEKGAEKLIGHYSRRKGLVGELEHGVAVFDDDKAVFESAKQFPMKETWRRPSGHPIVHEEGGTKWLLFGSPTPNVRVPATLRDVLDPEKYEAFTCAKAGADGKAPEPDLDADGKPAWRWQKALPPTDSKTEQGWVKAGKLKPEHARFCPADADAPADRVVLHSGSVRWNEYRKAWVLVAGQIGGKSSLLGEVWYSEAARPTGPFARAVKVATHDKMTFYNVCHHAVLDRDGGRTIHFEGTYTSDFSGNPDKTPRYDYN</sequence>